<dbReference type="AlphaFoldDB" id="A0A8T3C3X5"/>
<dbReference type="SMR" id="A0A8T3C3X5"/>
<keyword evidence="3" id="KW-1185">Reference proteome</keyword>
<evidence type="ECO:0000313" key="3">
    <source>
        <dbReference type="Proteomes" id="UP000829196"/>
    </source>
</evidence>
<evidence type="ECO:0000313" key="2">
    <source>
        <dbReference type="EMBL" id="KAI0524228.1"/>
    </source>
</evidence>
<accession>A0A8T3C3X5</accession>
<reference evidence="2" key="1">
    <citation type="journal article" date="2022" name="Front. Genet.">
        <title>Chromosome-Scale Assembly of the Dendrobium nobile Genome Provides Insights Into the Molecular Mechanism of the Biosynthesis of the Medicinal Active Ingredient of Dendrobium.</title>
        <authorList>
            <person name="Xu Q."/>
            <person name="Niu S.-C."/>
            <person name="Li K.-L."/>
            <person name="Zheng P.-J."/>
            <person name="Zhang X.-J."/>
            <person name="Jia Y."/>
            <person name="Liu Y."/>
            <person name="Niu Y.-X."/>
            <person name="Yu L.-H."/>
            <person name="Chen D.-F."/>
            <person name="Zhang G.-Q."/>
        </authorList>
    </citation>
    <scope>NUCLEOTIDE SEQUENCE</scope>
    <source>
        <tissue evidence="2">Leaf</tissue>
    </source>
</reference>
<dbReference type="EMBL" id="JAGYWB010000004">
    <property type="protein sequence ID" value="KAI0524228.1"/>
    <property type="molecule type" value="Genomic_DNA"/>
</dbReference>
<name>A0A8T3C3X5_DENNO</name>
<gene>
    <name evidence="2" type="ORF">KFK09_003592</name>
</gene>
<proteinExistence type="predicted"/>
<evidence type="ECO:0000256" key="1">
    <source>
        <dbReference type="SAM" id="MobiDB-lite"/>
    </source>
</evidence>
<comment type="caution">
    <text evidence="2">The sequence shown here is derived from an EMBL/GenBank/DDBJ whole genome shotgun (WGS) entry which is preliminary data.</text>
</comment>
<sequence>MPHINTQTLAKIKSREVSKLTPHLRQKNRAKLSSGSKGTTRMTHMTTSNQ</sequence>
<feature type="region of interest" description="Disordered" evidence="1">
    <location>
        <begin position="1"/>
        <end position="50"/>
    </location>
</feature>
<organism evidence="2 3">
    <name type="scientific">Dendrobium nobile</name>
    <name type="common">Orchid</name>
    <dbReference type="NCBI Taxonomy" id="94219"/>
    <lineage>
        <taxon>Eukaryota</taxon>
        <taxon>Viridiplantae</taxon>
        <taxon>Streptophyta</taxon>
        <taxon>Embryophyta</taxon>
        <taxon>Tracheophyta</taxon>
        <taxon>Spermatophyta</taxon>
        <taxon>Magnoliopsida</taxon>
        <taxon>Liliopsida</taxon>
        <taxon>Asparagales</taxon>
        <taxon>Orchidaceae</taxon>
        <taxon>Epidendroideae</taxon>
        <taxon>Malaxideae</taxon>
        <taxon>Dendrobiinae</taxon>
        <taxon>Dendrobium</taxon>
    </lineage>
</organism>
<dbReference type="Proteomes" id="UP000829196">
    <property type="component" value="Unassembled WGS sequence"/>
</dbReference>
<feature type="compositionally biased region" description="Polar residues" evidence="1">
    <location>
        <begin position="31"/>
        <end position="50"/>
    </location>
</feature>
<protein>
    <submittedName>
        <fullName evidence="2">Uncharacterized protein</fullName>
    </submittedName>
</protein>